<dbReference type="InterPro" id="IPR028098">
    <property type="entry name" value="Glyco_trans_4-like_N"/>
</dbReference>
<dbReference type="GO" id="GO:0016757">
    <property type="term" value="F:glycosyltransferase activity"/>
    <property type="evidence" value="ECO:0007669"/>
    <property type="project" value="InterPro"/>
</dbReference>
<dbReference type="PANTHER" id="PTHR46401:SF2">
    <property type="entry name" value="GLYCOSYLTRANSFERASE WBBK-RELATED"/>
    <property type="match status" value="1"/>
</dbReference>
<reference evidence="4" key="1">
    <citation type="submission" date="2014-04" db="EMBL/GenBank/DDBJ databases">
        <authorList>
            <person name="Harrison E."/>
        </authorList>
    </citation>
    <scope>NUCLEOTIDE SEQUENCE</scope>
    <source>
        <strain evidence="4">6115</strain>
    </source>
</reference>
<gene>
    <name evidence="4" type="primary">wcuI</name>
</gene>
<evidence type="ECO:0000256" key="1">
    <source>
        <dbReference type="ARBA" id="ARBA00022679"/>
    </source>
</evidence>
<dbReference type="AlphaFoldDB" id="A0A0P0YRQ5"/>
<protein>
    <submittedName>
        <fullName evidence="4">Glycosyl transferase</fullName>
    </submittedName>
</protein>
<evidence type="ECO:0000259" key="3">
    <source>
        <dbReference type="Pfam" id="PF13439"/>
    </source>
</evidence>
<sequence>MIYINGRFLEQKLTGVQRFAKEISIHLSSIREDVIVLVSNLNNIDDNTIFERLKVEELRGGSGHFWEQITLPKFLISKGKPLLINLTSTAPVFYKNKISTHHDITYIRYPQSFSLSFRMLYKILIPKILLSSKAVITVSEFSKNEICEYYKLNEDKVDVIYNAVSTVFLNSTSEKMTSRPYLLAVSSPNYHKNFEGLIEAFSGLEIDIDLKIIGSLSSSFNKIEYDIKNDPRVMFMGRVNDSELANLYKNAFCFVFPSFYEGFGIPPLEAQAQGCPVISSNAASMPEVLGNSVIYFNPNDIEDIRQKLLDIFVNKEGRKRLIELGYKNIERYSWANSAEKLNDIINEI</sequence>
<feature type="domain" description="Glycosyl transferase family 1" evidence="2">
    <location>
        <begin position="175"/>
        <end position="327"/>
    </location>
</feature>
<evidence type="ECO:0000259" key="2">
    <source>
        <dbReference type="Pfam" id="PF00534"/>
    </source>
</evidence>
<dbReference type="EMBL" id="AB924586">
    <property type="protein sequence ID" value="BAT23916.1"/>
    <property type="molecule type" value="Genomic_DNA"/>
</dbReference>
<feature type="domain" description="Glycosyltransferase subfamily 4-like N-terminal" evidence="3">
    <location>
        <begin position="15"/>
        <end position="166"/>
    </location>
</feature>
<proteinExistence type="predicted"/>
<dbReference type="InterPro" id="IPR001296">
    <property type="entry name" value="Glyco_trans_1"/>
</dbReference>
<dbReference type="CDD" id="cd03809">
    <property type="entry name" value="GT4_MtfB-like"/>
    <property type="match status" value="1"/>
</dbReference>
<dbReference type="SUPFAM" id="SSF53756">
    <property type="entry name" value="UDP-Glycosyltransferase/glycogen phosphorylase"/>
    <property type="match status" value="1"/>
</dbReference>
<reference evidence="4" key="2">
    <citation type="journal article" date="2015" name="Sci. Rep.">
        <title>Genetic analysis of capsular polysaccharide synthesis gene clusters in 79 capsular types of Klebsiella spp.</title>
        <authorList>
            <person name="Pan Y.J."/>
            <person name="Lin T.L."/>
            <person name="Chen C.T."/>
            <person name="Chen Y.Y."/>
            <person name="Hsieh P.F."/>
            <person name="Hsu C.R."/>
            <person name="Wu M.C."/>
            <person name="Wang J.T."/>
        </authorList>
    </citation>
    <scope>NUCLEOTIDE SEQUENCE</scope>
    <source>
        <strain evidence="4">6115</strain>
    </source>
</reference>
<accession>A0A0P0YRQ5</accession>
<dbReference type="Pfam" id="PF00534">
    <property type="entry name" value="Glycos_transf_1"/>
    <property type="match status" value="1"/>
</dbReference>
<evidence type="ECO:0000313" key="4">
    <source>
        <dbReference type="EMBL" id="BAT23916.1"/>
    </source>
</evidence>
<dbReference type="Pfam" id="PF13439">
    <property type="entry name" value="Glyco_transf_4"/>
    <property type="match status" value="1"/>
</dbReference>
<dbReference type="PANTHER" id="PTHR46401">
    <property type="entry name" value="GLYCOSYLTRANSFERASE WBBK-RELATED"/>
    <property type="match status" value="1"/>
</dbReference>
<dbReference type="Gene3D" id="3.40.50.2000">
    <property type="entry name" value="Glycogen Phosphorylase B"/>
    <property type="match status" value="2"/>
</dbReference>
<keyword evidence="1 4" id="KW-0808">Transferase</keyword>
<organism evidence="4">
    <name type="scientific">Klebsiella sp. 6115</name>
    <dbReference type="NCBI Taxonomy" id="1497823"/>
    <lineage>
        <taxon>Bacteria</taxon>
        <taxon>Pseudomonadati</taxon>
        <taxon>Pseudomonadota</taxon>
        <taxon>Gammaproteobacteria</taxon>
        <taxon>Enterobacterales</taxon>
        <taxon>Enterobacteriaceae</taxon>
        <taxon>Klebsiella/Raoultella group</taxon>
        <taxon>Klebsiella</taxon>
    </lineage>
</organism>
<name>A0A0P0YRQ5_9ENTR</name>